<keyword evidence="1" id="KW-1133">Transmembrane helix</keyword>
<dbReference type="Proteomes" id="UP000823388">
    <property type="component" value="Chromosome 5N"/>
</dbReference>
<comment type="caution">
    <text evidence="2">The sequence shown here is derived from an EMBL/GenBank/DDBJ whole genome shotgun (WGS) entry which is preliminary data.</text>
</comment>
<reference evidence="2" key="1">
    <citation type="submission" date="2020-05" db="EMBL/GenBank/DDBJ databases">
        <title>WGS assembly of Panicum virgatum.</title>
        <authorList>
            <person name="Lovell J.T."/>
            <person name="Jenkins J."/>
            <person name="Shu S."/>
            <person name="Juenger T.E."/>
            <person name="Schmutz J."/>
        </authorList>
    </citation>
    <scope>NUCLEOTIDE SEQUENCE</scope>
    <source>
        <strain evidence="2">AP13</strain>
    </source>
</reference>
<dbReference type="AlphaFoldDB" id="A0A8T0S0M0"/>
<evidence type="ECO:0000313" key="2">
    <source>
        <dbReference type="EMBL" id="KAG2590109.1"/>
    </source>
</evidence>
<proteinExistence type="predicted"/>
<organism evidence="2 3">
    <name type="scientific">Panicum virgatum</name>
    <name type="common">Blackwell switchgrass</name>
    <dbReference type="NCBI Taxonomy" id="38727"/>
    <lineage>
        <taxon>Eukaryota</taxon>
        <taxon>Viridiplantae</taxon>
        <taxon>Streptophyta</taxon>
        <taxon>Embryophyta</taxon>
        <taxon>Tracheophyta</taxon>
        <taxon>Spermatophyta</taxon>
        <taxon>Magnoliopsida</taxon>
        <taxon>Liliopsida</taxon>
        <taxon>Poales</taxon>
        <taxon>Poaceae</taxon>
        <taxon>PACMAD clade</taxon>
        <taxon>Panicoideae</taxon>
        <taxon>Panicodae</taxon>
        <taxon>Paniceae</taxon>
        <taxon>Panicinae</taxon>
        <taxon>Panicum</taxon>
        <taxon>Panicum sect. Hiantes</taxon>
    </lineage>
</organism>
<accession>A0A8T0S0M0</accession>
<gene>
    <name evidence="2" type="ORF">PVAP13_5NG393102</name>
</gene>
<keyword evidence="1" id="KW-0812">Transmembrane</keyword>
<dbReference type="EMBL" id="CM029046">
    <property type="protein sequence ID" value="KAG2590109.1"/>
    <property type="molecule type" value="Genomic_DNA"/>
</dbReference>
<protein>
    <submittedName>
        <fullName evidence="2">Uncharacterized protein</fullName>
    </submittedName>
</protein>
<keyword evidence="3" id="KW-1185">Reference proteome</keyword>
<evidence type="ECO:0000256" key="1">
    <source>
        <dbReference type="SAM" id="Phobius"/>
    </source>
</evidence>
<keyword evidence="1" id="KW-0472">Membrane</keyword>
<name>A0A8T0S0M0_PANVG</name>
<sequence length="99" mass="11653">MLRILAWFVSRDPEGWTKHFHKCKNSEMNWKDKSSIYMFSISASLNSYSNLGVLAVVTWQVLFISVPMIVLTIRLQVKWHNIFGKVFRDGVFLFLPWVT</sequence>
<feature type="transmembrane region" description="Helical" evidence="1">
    <location>
        <begin position="51"/>
        <end position="73"/>
    </location>
</feature>
<evidence type="ECO:0000313" key="3">
    <source>
        <dbReference type="Proteomes" id="UP000823388"/>
    </source>
</evidence>